<dbReference type="InParanoid" id="A0A1V9XAV0"/>
<proteinExistence type="predicted"/>
<comment type="caution">
    <text evidence="2">The sequence shown here is derived from an EMBL/GenBank/DDBJ whole genome shotgun (WGS) entry which is preliminary data.</text>
</comment>
<feature type="region of interest" description="Disordered" evidence="1">
    <location>
        <begin position="1"/>
        <end position="22"/>
    </location>
</feature>
<dbReference type="Proteomes" id="UP000192247">
    <property type="component" value="Unassembled WGS sequence"/>
</dbReference>
<dbReference type="EMBL" id="MNPL01017277">
    <property type="protein sequence ID" value="OQR70523.1"/>
    <property type="molecule type" value="Genomic_DNA"/>
</dbReference>
<evidence type="ECO:0000313" key="3">
    <source>
        <dbReference type="Proteomes" id="UP000192247"/>
    </source>
</evidence>
<sequence length="54" mass="6099">MINRNGPSGKRKEPLLMDNSTIPTYRTSKNRRIRFIENVSGSTSPACLTTWSTN</sequence>
<gene>
    <name evidence="2" type="ORF">BIW11_11581</name>
</gene>
<name>A0A1V9XAV0_9ACAR</name>
<evidence type="ECO:0000313" key="2">
    <source>
        <dbReference type="EMBL" id="OQR70523.1"/>
    </source>
</evidence>
<keyword evidence="3" id="KW-1185">Reference proteome</keyword>
<accession>A0A1V9XAV0</accession>
<evidence type="ECO:0000256" key="1">
    <source>
        <dbReference type="SAM" id="MobiDB-lite"/>
    </source>
</evidence>
<protein>
    <submittedName>
        <fullName evidence="2">Uncharacterized protein</fullName>
    </submittedName>
</protein>
<dbReference type="AlphaFoldDB" id="A0A1V9XAV0"/>
<reference evidence="2 3" key="1">
    <citation type="journal article" date="2017" name="Gigascience">
        <title>Draft genome of the honey bee ectoparasitic mite, Tropilaelaps mercedesae, is shaped by the parasitic life history.</title>
        <authorList>
            <person name="Dong X."/>
            <person name="Armstrong S.D."/>
            <person name="Xia D."/>
            <person name="Makepeace B.L."/>
            <person name="Darby A.C."/>
            <person name="Kadowaki T."/>
        </authorList>
    </citation>
    <scope>NUCLEOTIDE SEQUENCE [LARGE SCALE GENOMIC DNA]</scope>
    <source>
        <strain evidence="2">Wuxi-XJTLU</strain>
    </source>
</reference>
<organism evidence="2 3">
    <name type="scientific">Tropilaelaps mercedesae</name>
    <dbReference type="NCBI Taxonomy" id="418985"/>
    <lineage>
        <taxon>Eukaryota</taxon>
        <taxon>Metazoa</taxon>
        <taxon>Ecdysozoa</taxon>
        <taxon>Arthropoda</taxon>
        <taxon>Chelicerata</taxon>
        <taxon>Arachnida</taxon>
        <taxon>Acari</taxon>
        <taxon>Parasitiformes</taxon>
        <taxon>Mesostigmata</taxon>
        <taxon>Gamasina</taxon>
        <taxon>Dermanyssoidea</taxon>
        <taxon>Laelapidae</taxon>
        <taxon>Tropilaelaps</taxon>
    </lineage>
</organism>